<dbReference type="NCBIfam" id="TIGR04398">
    <property type="entry name" value="SLAP_DUP"/>
    <property type="match status" value="1"/>
</dbReference>
<proteinExistence type="predicted"/>
<feature type="signal peptide" evidence="1">
    <location>
        <begin position="1"/>
        <end position="23"/>
    </location>
</feature>
<dbReference type="EMBL" id="JBHLTR010000054">
    <property type="protein sequence ID" value="MFC0561249.1"/>
    <property type="molecule type" value="Genomic_DNA"/>
</dbReference>
<comment type="caution">
    <text evidence="2">The sequence shown here is derived from an EMBL/GenBank/DDBJ whole genome shotgun (WGS) entry which is preliminary data.</text>
</comment>
<feature type="chain" id="PRO_5047066592" evidence="1">
    <location>
        <begin position="24"/>
        <end position="183"/>
    </location>
</feature>
<accession>A0ABV6NKM7</accession>
<name>A0ABV6NKM7_9BACI</name>
<keyword evidence="1" id="KW-0732">Signal</keyword>
<dbReference type="PROSITE" id="PS51257">
    <property type="entry name" value="PROKAR_LIPOPROTEIN"/>
    <property type="match status" value="1"/>
</dbReference>
<dbReference type="Proteomes" id="UP001589833">
    <property type="component" value="Unassembled WGS sequence"/>
</dbReference>
<dbReference type="InterPro" id="IPR030910">
    <property type="entry name" value="SLAP_dom"/>
</dbReference>
<protein>
    <submittedName>
        <fullName evidence="2">SLAP domain-containing protein</fullName>
    </submittedName>
</protein>
<evidence type="ECO:0000256" key="1">
    <source>
        <dbReference type="SAM" id="SignalP"/>
    </source>
</evidence>
<evidence type="ECO:0000313" key="2">
    <source>
        <dbReference type="EMBL" id="MFC0561249.1"/>
    </source>
</evidence>
<organism evidence="2 3">
    <name type="scientific">Halalkalibacter alkalisediminis</name>
    <dbReference type="NCBI Taxonomy" id="935616"/>
    <lineage>
        <taxon>Bacteria</taxon>
        <taxon>Bacillati</taxon>
        <taxon>Bacillota</taxon>
        <taxon>Bacilli</taxon>
        <taxon>Bacillales</taxon>
        <taxon>Bacillaceae</taxon>
        <taxon>Halalkalibacter</taxon>
    </lineage>
</organism>
<evidence type="ECO:0000313" key="3">
    <source>
        <dbReference type="Proteomes" id="UP001589833"/>
    </source>
</evidence>
<sequence length="183" mass="20314">MKKYVNLFIVIVGLLAVTGCSNGQETASDTTNLKLQQKIENSTNKEPVEAYLVVLEDQEPLKRPEAKKLLNSSMEEHPTIEAGVIDVIPLAAQYGDGGVLHTMFFVRNGTEFEVDAVDLADMTYTITSTTGETIATADFYLQPEGLGTLKPGEVRAMRYDFEPKFVKKNDYDFTIGYNATIKF</sequence>
<reference evidence="2 3" key="1">
    <citation type="submission" date="2024-09" db="EMBL/GenBank/DDBJ databases">
        <authorList>
            <person name="Sun Q."/>
            <person name="Mori K."/>
        </authorList>
    </citation>
    <scope>NUCLEOTIDE SEQUENCE [LARGE SCALE GENOMIC DNA]</scope>
    <source>
        <strain evidence="2 3">NCAIM B.02301</strain>
    </source>
</reference>
<gene>
    <name evidence="2" type="ORF">ACFFH4_20085</name>
</gene>
<dbReference type="RefSeq" id="WP_273842716.1">
    <property type="nucleotide sequence ID" value="NZ_JAQQWT010000005.1"/>
</dbReference>
<keyword evidence="3" id="KW-1185">Reference proteome</keyword>